<dbReference type="Gene3D" id="3.50.50.60">
    <property type="entry name" value="FAD/NAD(P)-binding domain"/>
    <property type="match status" value="1"/>
</dbReference>
<comment type="cofactor">
    <cofactor evidence="1">
        <name>FAD</name>
        <dbReference type="ChEBI" id="CHEBI:57692"/>
    </cofactor>
</comment>
<dbReference type="SUPFAM" id="SSF54373">
    <property type="entry name" value="FAD-linked reductases, C-terminal domain"/>
    <property type="match status" value="1"/>
</dbReference>
<evidence type="ECO:0000256" key="4">
    <source>
        <dbReference type="ARBA" id="ARBA00022490"/>
    </source>
</evidence>
<dbReference type="FunFam" id="3.50.50.60:FF:000448">
    <property type="entry name" value="Putative polyamine oxidase 5 isoform A"/>
    <property type="match status" value="1"/>
</dbReference>
<gene>
    <name evidence="9" type="ORF">RJ641_026757</name>
</gene>
<keyword evidence="10" id="KW-1185">Reference proteome</keyword>
<dbReference type="Pfam" id="PF01593">
    <property type="entry name" value="Amino_oxidase"/>
    <property type="match status" value="1"/>
</dbReference>
<dbReference type="SUPFAM" id="SSF51905">
    <property type="entry name" value="FAD/NAD(P)-binding domain"/>
    <property type="match status" value="1"/>
</dbReference>
<accession>A0AAN8VWY2</accession>
<dbReference type="InterPro" id="IPR050281">
    <property type="entry name" value="Flavin_monoamine_oxidase"/>
</dbReference>
<keyword evidence="6" id="KW-0274">FAD</keyword>
<comment type="caution">
    <text evidence="9">The sequence shown here is derived from an EMBL/GenBank/DDBJ whole genome shotgun (WGS) entry which is preliminary data.</text>
</comment>
<proteinExistence type="inferred from homology"/>
<evidence type="ECO:0000259" key="8">
    <source>
        <dbReference type="Pfam" id="PF01593"/>
    </source>
</evidence>
<sequence length="561" mass="62220">MVVKKPRIVIVGAGMAGLTAANKLYTCRGSEEAFELCVVEGGNRIGGRINSSEFCGDRIEMGATWIHGILGSPVHKIAQEINSLESDQPWECMDNFPDDPLTVAEGGYALNPSIVEPVSTLFEKFMDFAQGKLVESCSIEEKEGGVDYYELASKVPKKLSIGSFLRKGLESYWDLLKNQEEEEGELKGLGKWYLKLLQEGIFTMYENIQRTYTSAGDLSTLDFNSESEYRMFSGEEITIAKGYLSIIEFLASVLPSGMIQLGKRISKIEWLPDGHNFQSLENGNVNRPVKLHFCDGSVMYADHVIVTVSLGVLKVGIQENSSLFSPSLPAFKVDAIKRLGFGVVNKLFLQLSPTHDWKFLNLDKFPFLHMVFHRLDSGLGHPKIPWWMRRTASLCPIYRNSNVLLSWFAGDEALELESLSDEEIISGVSATISSFLPDSQQDKEMNSRSHHGNCNGNLKELKFTEVLKSQWGSDPLFMGSYSYVAVGSSGDDLDSMAEPLPKASNCGSVTTCPPLQILFAGEATHRTHYSTTHGAYFSGIREANRLLQHYNCGGVSELSHH</sequence>
<dbReference type="Proteomes" id="UP001370490">
    <property type="component" value="Unassembled WGS sequence"/>
</dbReference>
<dbReference type="PANTHER" id="PTHR10742">
    <property type="entry name" value="FLAVIN MONOAMINE OXIDASE"/>
    <property type="match status" value="1"/>
</dbReference>
<dbReference type="Gene3D" id="3.90.660.10">
    <property type="match status" value="1"/>
</dbReference>
<name>A0AAN8VWY2_9MAGN</name>
<keyword evidence="5" id="KW-0285">Flavoprotein</keyword>
<dbReference type="AlphaFoldDB" id="A0AAN8VWY2"/>
<evidence type="ECO:0000256" key="7">
    <source>
        <dbReference type="ARBA" id="ARBA00023002"/>
    </source>
</evidence>
<protein>
    <submittedName>
        <fullName evidence="9">Amine oxidase</fullName>
    </submittedName>
</protein>
<evidence type="ECO:0000256" key="2">
    <source>
        <dbReference type="ARBA" id="ARBA00004496"/>
    </source>
</evidence>
<evidence type="ECO:0000256" key="1">
    <source>
        <dbReference type="ARBA" id="ARBA00001974"/>
    </source>
</evidence>
<dbReference type="InterPro" id="IPR036188">
    <property type="entry name" value="FAD/NAD-bd_sf"/>
</dbReference>
<dbReference type="InterPro" id="IPR002937">
    <property type="entry name" value="Amino_oxidase"/>
</dbReference>
<organism evidence="9 10">
    <name type="scientific">Dillenia turbinata</name>
    <dbReference type="NCBI Taxonomy" id="194707"/>
    <lineage>
        <taxon>Eukaryota</taxon>
        <taxon>Viridiplantae</taxon>
        <taxon>Streptophyta</taxon>
        <taxon>Embryophyta</taxon>
        <taxon>Tracheophyta</taxon>
        <taxon>Spermatophyta</taxon>
        <taxon>Magnoliopsida</taxon>
        <taxon>eudicotyledons</taxon>
        <taxon>Gunneridae</taxon>
        <taxon>Pentapetalae</taxon>
        <taxon>Dilleniales</taxon>
        <taxon>Dilleniaceae</taxon>
        <taxon>Dillenia</taxon>
    </lineage>
</organism>
<evidence type="ECO:0000313" key="10">
    <source>
        <dbReference type="Proteomes" id="UP001370490"/>
    </source>
</evidence>
<feature type="domain" description="Amine oxidase" evidence="8">
    <location>
        <begin position="15"/>
        <end position="547"/>
    </location>
</feature>
<dbReference type="GO" id="GO:0046592">
    <property type="term" value="F:polyamine oxidase activity"/>
    <property type="evidence" value="ECO:0007669"/>
    <property type="project" value="TreeGrafter"/>
</dbReference>
<comment type="similarity">
    <text evidence="3">Belongs to the flavin monoamine oxidase family.</text>
</comment>
<dbReference type="GO" id="GO:0005737">
    <property type="term" value="C:cytoplasm"/>
    <property type="evidence" value="ECO:0007669"/>
    <property type="project" value="UniProtKB-SubCell"/>
</dbReference>
<comment type="subcellular location">
    <subcellularLocation>
        <location evidence="2">Cytoplasm</location>
    </subcellularLocation>
</comment>
<keyword evidence="7" id="KW-0560">Oxidoreductase</keyword>
<evidence type="ECO:0000313" key="9">
    <source>
        <dbReference type="EMBL" id="KAK6941380.1"/>
    </source>
</evidence>
<reference evidence="9 10" key="1">
    <citation type="submission" date="2023-12" db="EMBL/GenBank/DDBJ databases">
        <title>A high-quality genome assembly for Dillenia turbinata (Dilleniales).</title>
        <authorList>
            <person name="Chanderbali A."/>
        </authorList>
    </citation>
    <scope>NUCLEOTIDE SEQUENCE [LARGE SCALE GENOMIC DNA]</scope>
    <source>
        <strain evidence="9">LSX21</strain>
        <tissue evidence="9">Leaf</tissue>
    </source>
</reference>
<dbReference type="PANTHER" id="PTHR10742:SF405">
    <property type="entry name" value="PEROXISOMAL N(1)-ACETYL-SPERMINE_SPERMIDINE OXIDASE"/>
    <property type="match status" value="1"/>
</dbReference>
<evidence type="ECO:0000256" key="5">
    <source>
        <dbReference type="ARBA" id="ARBA00022630"/>
    </source>
</evidence>
<evidence type="ECO:0000256" key="3">
    <source>
        <dbReference type="ARBA" id="ARBA00005995"/>
    </source>
</evidence>
<keyword evidence="4" id="KW-0963">Cytoplasm</keyword>
<evidence type="ECO:0000256" key="6">
    <source>
        <dbReference type="ARBA" id="ARBA00022827"/>
    </source>
</evidence>
<dbReference type="EMBL" id="JBAMMX010000004">
    <property type="protein sequence ID" value="KAK6941380.1"/>
    <property type="molecule type" value="Genomic_DNA"/>
</dbReference>